<sequence>MCTLTDILGSCNSTGDCRCGTGNSSHYLFEYEFTAATNKEGYWDCLLPCDDVGFYLSFQEFDCGNRKVYENPNRLKQELTKSTDDLTECKNRSRKEALKSCPTPTDFSPPNTLVIGLGVIGAACVVMAAVVVGVYIGTQRSGSHQNAPPNNAPLNKAHPNNAPPNNAHPNNAHPNNIPQDNAPLANGPPFNSPAFNSPPDNDPQVAVEAGPSTGFASIPEAELDDSSADASEAREGSEFTASGVGKV</sequence>
<reference evidence="3 4" key="1">
    <citation type="submission" date="2024-02" db="EMBL/GenBank/DDBJ databases">
        <title>Chromosome-scale genome assembly of the rough periwinkle Littorina saxatilis.</title>
        <authorList>
            <person name="De Jode A."/>
            <person name="Faria R."/>
            <person name="Formenti G."/>
            <person name="Sims Y."/>
            <person name="Smith T.P."/>
            <person name="Tracey A."/>
            <person name="Wood J.M.D."/>
            <person name="Zagrodzka Z.B."/>
            <person name="Johannesson K."/>
            <person name="Butlin R.K."/>
            <person name="Leder E.H."/>
        </authorList>
    </citation>
    <scope>NUCLEOTIDE SEQUENCE [LARGE SCALE GENOMIC DNA]</scope>
    <source>
        <strain evidence="3">Snail1</strain>
        <tissue evidence="3">Muscle</tissue>
    </source>
</reference>
<feature type="transmembrane region" description="Helical" evidence="2">
    <location>
        <begin position="113"/>
        <end position="136"/>
    </location>
</feature>
<accession>A0AAN9BJ12</accession>
<evidence type="ECO:0000256" key="2">
    <source>
        <dbReference type="SAM" id="Phobius"/>
    </source>
</evidence>
<feature type="region of interest" description="Disordered" evidence="1">
    <location>
        <begin position="140"/>
        <end position="247"/>
    </location>
</feature>
<dbReference type="EMBL" id="JBAMIC010000007">
    <property type="protein sequence ID" value="KAK7106049.1"/>
    <property type="molecule type" value="Genomic_DNA"/>
</dbReference>
<evidence type="ECO:0000313" key="3">
    <source>
        <dbReference type="EMBL" id="KAK7106049.1"/>
    </source>
</evidence>
<dbReference type="AlphaFoldDB" id="A0AAN9BJ12"/>
<keyword evidence="4" id="KW-1185">Reference proteome</keyword>
<feature type="compositionally biased region" description="Low complexity" evidence="1">
    <location>
        <begin position="146"/>
        <end position="176"/>
    </location>
</feature>
<organism evidence="3 4">
    <name type="scientific">Littorina saxatilis</name>
    <dbReference type="NCBI Taxonomy" id="31220"/>
    <lineage>
        <taxon>Eukaryota</taxon>
        <taxon>Metazoa</taxon>
        <taxon>Spiralia</taxon>
        <taxon>Lophotrochozoa</taxon>
        <taxon>Mollusca</taxon>
        <taxon>Gastropoda</taxon>
        <taxon>Caenogastropoda</taxon>
        <taxon>Littorinimorpha</taxon>
        <taxon>Littorinoidea</taxon>
        <taxon>Littorinidae</taxon>
        <taxon>Littorina</taxon>
    </lineage>
</organism>
<feature type="compositionally biased region" description="Low complexity" evidence="1">
    <location>
        <begin position="185"/>
        <end position="203"/>
    </location>
</feature>
<protein>
    <submittedName>
        <fullName evidence="3">Uncharacterized protein</fullName>
    </submittedName>
</protein>
<keyword evidence="2" id="KW-0472">Membrane</keyword>
<comment type="caution">
    <text evidence="3">The sequence shown here is derived from an EMBL/GenBank/DDBJ whole genome shotgun (WGS) entry which is preliminary data.</text>
</comment>
<evidence type="ECO:0000256" key="1">
    <source>
        <dbReference type="SAM" id="MobiDB-lite"/>
    </source>
</evidence>
<gene>
    <name evidence="3" type="ORF">V1264_017351</name>
</gene>
<proteinExistence type="predicted"/>
<keyword evidence="2" id="KW-0812">Transmembrane</keyword>
<dbReference type="Proteomes" id="UP001374579">
    <property type="component" value="Unassembled WGS sequence"/>
</dbReference>
<keyword evidence="2" id="KW-1133">Transmembrane helix</keyword>
<evidence type="ECO:0000313" key="4">
    <source>
        <dbReference type="Proteomes" id="UP001374579"/>
    </source>
</evidence>
<name>A0AAN9BJ12_9CAEN</name>